<dbReference type="InterPro" id="IPR050473">
    <property type="entry name" value="A2M/Complement_sys"/>
</dbReference>
<name>A0ABD1JYT0_9TELE</name>
<dbReference type="SUPFAM" id="SSF47686">
    <property type="entry name" value="Anaphylotoxins (complement system)"/>
    <property type="match status" value="1"/>
</dbReference>
<dbReference type="Pfam" id="PF17789">
    <property type="entry name" value="MG4"/>
    <property type="match status" value="1"/>
</dbReference>
<dbReference type="InterPro" id="IPR001134">
    <property type="entry name" value="Netrin_domain"/>
</dbReference>
<accession>A0ABD1JYT0</accession>
<dbReference type="Pfam" id="PF01835">
    <property type="entry name" value="MG2"/>
    <property type="match status" value="1"/>
</dbReference>
<dbReference type="Gene3D" id="2.20.130.20">
    <property type="match status" value="1"/>
</dbReference>
<gene>
    <name evidence="6" type="ORF">ACEWY4_011786</name>
</gene>
<keyword evidence="3" id="KW-1015">Disulfide bond</keyword>
<dbReference type="InterPro" id="IPR011625">
    <property type="entry name" value="A2M_N_BRD"/>
</dbReference>
<feature type="signal peptide" evidence="4">
    <location>
        <begin position="1"/>
        <end position="20"/>
    </location>
</feature>
<dbReference type="InterPro" id="IPR001599">
    <property type="entry name" value="Macroglobln_a2"/>
</dbReference>
<dbReference type="SUPFAM" id="SSF49410">
    <property type="entry name" value="Alpha-macroglobulin receptor domain"/>
    <property type="match status" value="1"/>
</dbReference>
<keyword evidence="7" id="KW-1185">Reference proteome</keyword>
<dbReference type="Pfam" id="PF01759">
    <property type="entry name" value="NTR"/>
    <property type="match status" value="1"/>
</dbReference>
<dbReference type="InterPro" id="IPR041555">
    <property type="entry name" value="MG3"/>
</dbReference>
<dbReference type="PANTHER" id="PTHR11412:SF83">
    <property type="entry name" value="COMPLEMENT C5"/>
    <property type="match status" value="1"/>
</dbReference>
<dbReference type="SUPFAM" id="SSF48239">
    <property type="entry name" value="Terpenoid cyclases/Protein prenyltransferases"/>
    <property type="match status" value="1"/>
</dbReference>
<dbReference type="SMART" id="SM01360">
    <property type="entry name" value="A2M"/>
    <property type="match status" value="1"/>
</dbReference>
<dbReference type="InterPro" id="IPR036595">
    <property type="entry name" value="A-macroglobulin_rcpt-bd_sf"/>
</dbReference>
<dbReference type="InterPro" id="IPR040839">
    <property type="entry name" value="MG4"/>
</dbReference>
<dbReference type="Pfam" id="PF17790">
    <property type="entry name" value="MG1"/>
    <property type="match status" value="1"/>
</dbReference>
<evidence type="ECO:0000259" key="5">
    <source>
        <dbReference type="PROSITE" id="PS50189"/>
    </source>
</evidence>
<dbReference type="Gene3D" id="2.60.40.1930">
    <property type="match status" value="3"/>
</dbReference>
<dbReference type="InterPro" id="IPR009048">
    <property type="entry name" value="A-macroglobulin_rcpt-bd"/>
</dbReference>
<organism evidence="6 7">
    <name type="scientific">Coilia grayii</name>
    <name type="common">Gray's grenadier anchovy</name>
    <dbReference type="NCBI Taxonomy" id="363190"/>
    <lineage>
        <taxon>Eukaryota</taxon>
        <taxon>Metazoa</taxon>
        <taxon>Chordata</taxon>
        <taxon>Craniata</taxon>
        <taxon>Vertebrata</taxon>
        <taxon>Euteleostomi</taxon>
        <taxon>Actinopterygii</taxon>
        <taxon>Neopterygii</taxon>
        <taxon>Teleostei</taxon>
        <taxon>Clupei</taxon>
        <taxon>Clupeiformes</taxon>
        <taxon>Clupeoidei</taxon>
        <taxon>Engraulidae</taxon>
        <taxon>Coilinae</taxon>
        <taxon>Coilia</taxon>
    </lineage>
</organism>
<reference evidence="6 7" key="1">
    <citation type="submission" date="2024-09" db="EMBL/GenBank/DDBJ databases">
        <title>A chromosome-level genome assembly of Gray's grenadier anchovy, Coilia grayii.</title>
        <authorList>
            <person name="Fu Z."/>
        </authorList>
    </citation>
    <scope>NUCLEOTIDE SEQUENCE [LARGE SCALE GENOMIC DNA]</scope>
    <source>
        <strain evidence="6">G4</strain>
        <tissue evidence="6">Muscle</tissue>
    </source>
</reference>
<dbReference type="SMART" id="SM00643">
    <property type="entry name" value="C345C"/>
    <property type="match status" value="1"/>
</dbReference>
<dbReference type="InterPro" id="IPR008993">
    <property type="entry name" value="TIMP-like_OB-fold"/>
</dbReference>
<dbReference type="Pfam" id="PF00207">
    <property type="entry name" value="A2M"/>
    <property type="match status" value="1"/>
</dbReference>
<dbReference type="InterPro" id="IPR011626">
    <property type="entry name" value="Alpha-macroglobulin_TED"/>
</dbReference>
<feature type="chain" id="PRO_5044890518" description="NTR domain-containing protein" evidence="4">
    <location>
        <begin position="21"/>
        <end position="1682"/>
    </location>
</feature>
<dbReference type="Gene3D" id="2.60.120.1540">
    <property type="match status" value="1"/>
</dbReference>
<evidence type="ECO:0000313" key="7">
    <source>
        <dbReference type="Proteomes" id="UP001591681"/>
    </source>
</evidence>
<dbReference type="SMART" id="SM01361">
    <property type="entry name" value="A2M_recep"/>
    <property type="match status" value="1"/>
</dbReference>
<keyword evidence="2" id="KW-0964">Secreted</keyword>
<dbReference type="Gene3D" id="2.60.40.690">
    <property type="entry name" value="Alpha-macroglobulin, receptor-binding domain"/>
    <property type="match status" value="1"/>
</dbReference>
<proteinExistence type="predicted"/>
<protein>
    <recommendedName>
        <fullName evidence="5">NTR domain-containing protein</fullName>
    </recommendedName>
</protein>
<dbReference type="InterPro" id="IPR048843">
    <property type="entry name" value="C5_CUB"/>
</dbReference>
<dbReference type="SMART" id="SM01359">
    <property type="entry name" value="A2M_N_2"/>
    <property type="match status" value="1"/>
</dbReference>
<dbReference type="InterPro" id="IPR041425">
    <property type="entry name" value="C3/4/5_MG1"/>
</dbReference>
<dbReference type="Gene3D" id="2.60.40.10">
    <property type="entry name" value="Immunoglobulins"/>
    <property type="match status" value="2"/>
</dbReference>
<dbReference type="Gene3D" id="2.40.50.120">
    <property type="match status" value="1"/>
</dbReference>
<dbReference type="Gene3D" id="1.20.91.20">
    <property type="entry name" value="Anaphylotoxins (complement system)"/>
    <property type="match status" value="1"/>
</dbReference>
<dbReference type="PANTHER" id="PTHR11412">
    <property type="entry name" value="MACROGLOBULIN / COMPLEMENT"/>
    <property type="match status" value="1"/>
</dbReference>
<dbReference type="InterPro" id="IPR008930">
    <property type="entry name" value="Terpenoid_cyclase/PrenylTrfase"/>
</dbReference>
<evidence type="ECO:0000256" key="2">
    <source>
        <dbReference type="ARBA" id="ARBA00022525"/>
    </source>
</evidence>
<dbReference type="Pfam" id="PF07677">
    <property type="entry name" value="A2M_recep"/>
    <property type="match status" value="1"/>
</dbReference>
<dbReference type="Proteomes" id="UP001591681">
    <property type="component" value="Unassembled WGS sequence"/>
</dbReference>
<comment type="caution">
    <text evidence="6">The sequence shown here is derived from an EMBL/GenBank/DDBJ whole genome shotgun (WGS) entry which is preliminary data.</text>
</comment>
<dbReference type="Pfam" id="PF07703">
    <property type="entry name" value="A2M_BRD"/>
    <property type="match status" value="1"/>
</dbReference>
<dbReference type="Gene3D" id="1.50.10.20">
    <property type="match status" value="1"/>
</dbReference>
<dbReference type="Pfam" id="PF07678">
    <property type="entry name" value="TED_complement"/>
    <property type="match status" value="1"/>
</dbReference>
<evidence type="ECO:0000256" key="3">
    <source>
        <dbReference type="ARBA" id="ARBA00023157"/>
    </source>
</evidence>
<dbReference type="Gene3D" id="6.20.50.160">
    <property type="match status" value="1"/>
</dbReference>
<dbReference type="GO" id="GO:0005576">
    <property type="term" value="C:extracellular region"/>
    <property type="evidence" value="ECO:0007669"/>
    <property type="project" value="UniProtKB-SubCell"/>
</dbReference>
<evidence type="ECO:0000256" key="1">
    <source>
        <dbReference type="ARBA" id="ARBA00004613"/>
    </source>
</evidence>
<dbReference type="InterPro" id="IPR013783">
    <property type="entry name" value="Ig-like_fold"/>
</dbReference>
<evidence type="ECO:0000256" key="4">
    <source>
        <dbReference type="SAM" id="SignalP"/>
    </source>
</evidence>
<dbReference type="Gene3D" id="2.60.40.1940">
    <property type="match status" value="1"/>
</dbReference>
<dbReference type="EMBL" id="JBHFQA010000010">
    <property type="protein sequence ID" value="KAL2091988.1"/>
    <property type="molecule type" value="Genomic_DNA"/>
</dbReference>
<evidence type="ECO:0000313" key="6">
    <source>
        <dbReference type="EMBL" id="KAL2091988.1"/>
    </source>
</evidence>
<feature type="domain" description="NTR" evidence="5">
    <location>
        <begin position="1537"/>
        <end position="1682"/>
    </location>
</feature>
<dbReference type="PROSITE" id="PS50189">
    <property type="entry name" value="NTR"/>
    <property type="match status" value="1"/>
</dbReference>
<dbReference type="SUPFAM" id="SSF50242">
    <property type="entry name" value="TIMP-like"/>
    <property type="match status" value="1"/>
</dbReference>
<comment type="subcellular location">
    <subcellularLocation>
        <location evidence="1">Secreted</location>
    </subcellularLocation>
</comment>
<dbReference type="InterPro" id="IPR018933">
    <property type="entry name" value="Netrin_module_non-TIMP"/>
</dbReference>
<dbReference type="Pfam" id="PF17791">
    <property type="entry name" value="MG3"/>
    <property type="match status" value="1"/>
</dbReference>
<sequence>MAAVLLLCLGLLQLACSVFAQERTFLVTAPRLLRLDALETVVVQVFDEAETSVQVHLKKSLAPGDTVYTSETVQLNAANNYQAAAKMRLFSKDFPSDATHVYLHAVSSGINSHERIPVSRDNGFLFIQTDKPLYTPEQSVKVRVYCLSEELSPARRKVTLTFLDPEEVKVDIVDLDDVSGIISMPRDFKIPLKPRLGVWTIKASYTDDFSTSARTQFEVKEYVLPSIIVSVKPEQSYITEANMDSFKLTITARYAHGTPVMEGYVTRRFGYLSGQETVILPRTFSKVELTFGEAELNLNIREALAAANEGPKDLQQLEGKHLYVIVTVEESTGGISQQAELATVKFAASPFSLSLIATPPFIKPGLPYTIRALVRSPLGEPVSGVPVKIRASLTNTDGQQEVLLSSGQEQVTTQESLRDGVAHVTYNIPSASAKAEFFLETADPRLSPQSQAKFTFKAEAYVSSRGRYVYIDLPNSVSTVQVSDYLNIRVYFEYRQYLMLNKFNYQVLSRGRVVKYDTLPRMGMQTEVINLRVTPDMVPSARLIVYYIQSGEGAAELVADSVWFDVRHKCVNGLSMALSVPESQYKPKDNVTLKLEASQSSVVALSAVDTALYALRLNQKDPLNTVLRHVEQKDTGCGGGGGLDASDVFRRAGLMFMTNANARAIIEGDTCSDIVRPKRAVITKEDFENWINTLRGRRKNACQQGFHSSPTLESCKERASRLSGRHPPAIVKLFEQCCDIGVDIRNRDETITLGRTAVDALLDSVPMQIRSYFPESWLWVEHHIDDSSRPTVIKRPLPDSLTTWEMRAVGLSNNGICVSESVRVSVSQEVSLEVPLPYSMVRGEQIQLQGSIYNQHDQESRYSLTLDASEGICVFRGENSEDDSKKKKVLEKNSVTMVHFYIMAMEAGTHTLSFTLSTRWGKERLDKTLRVTPEGILTEENTGATIDPQGIYGSSKRRVELRNSLPPKVVPNSPVERRLTVTGELFGEMLAIMNSPKGIQQLVNLPRGSAEKELMGLLPLYYVYHYMEQGGHWASLGPEATNIKADLKRKMKEGLISIMSFKTQLQDAFSMWKNREPSTWLTALMVRTLAEVDKYIAVDGIALARFVNWLVDSCQKRDGSFLETSKYKPVKLMGAGGDTTEQAAYLTSFIVIAIKSAMEIPECKLELYEDALKKAESFLFSKVQSGELRSLYVRAVAAYALTLLDSSSMPALSLYEGLQSAASVKGNPPVVRFWHDPSEPLNPLKPHKASAQTVETTAYVLLTTLHRGHASYAKPILTWITQDQRYGGGFYSTQDTILCLDALAKYSVMTKDASLNMDIKAEYRTKGNLGYISLTENRPLGKTITVTKNDDILLSTGLSTGVSVANLKTVYYKMTEDNDSCHFDISIEIKPRKIKSNDYMELLPRIIACARYKPMENEVYTESSHTVLEIQLPTGVNALQEDLDMLQNGLESRISNYEIDGDKVIIQLDSVPSAAPYCVGFRIQELFVTGMASGSLYRVYEYHDSESSCSQVYFPQERKLLRLCENDQCHCMAAECCTFRSTMDPSITADSLQTDMCKASVKYAFRVSIESQEAEGDFVTYKGKVQGVFKKGAEDIKMNDEVEFVKKATCSATQLEGGKQYLVMAASVMEIRQHRSFRYKFPLDSGAQVDVWPETGACTENACTNYLKQLDDFTENILIFGC</sequence>
<dbReference type="Pfam" id="PF21309">
    <property type="entry name" value="C5_CUB"/>
    <property type="match status" value="1"/>
</dbReference>
<dbReference type="InterPro" id="IPR018081">
    <property type="entry name" value="Anaphylatoxin_comp_syst"/>
</dbReference>
<keyword evidence="4" id="KW-0732">Signal</keyword>
<dbReference type="InterPro" id="IPR002890">
    <property type="entry name" value="MG2"/>
</dbReference>